<feature type="compositionally biased region" description="Basic and acidic residues" evidence="1">
    <location>
        <begin position="280"/>
        <end position="301"/>
    </location>
</feature>
<proteinExistence type="predicted"/>
<dbReference type="AlphaFoldDB" id="A0A846S554"/>
<feature type="compositionally biased region" description="Basic and acidic residues" evidence="1">
    <location>
        <begin position="93"/>
        <end position="102"/>
    </location>
</feature>
<evidence type="ECO:0000256" key="1">
    <source>
        <dbReference type="SAM" id="MobiDB-lite"/>
    </source>
</evidence>
<feature type="compositionally biased region" description="Acidic residues" evidence="1">
    <location>
        <begin position="40"/>
        <end position="87"/>
    </location>
</feature>
<dbReference type="InterPro" id="IPR022183">
    <property type="entry name" value="DUF3710"/>
</dbReference>
<organism evidence="2 3">
    <name type="scientific">Brevibacterium marinum</name>
    <dbReference type="NCBI Taxonomy" id="418643"/>
    <lineage>
        <taxon>Bacteria</taxon>
        <taxon>Bacillati</taxon>
        <taxon>Actinomycetota</taxon>
        <taxon>Actinomycetes</taxon>
        <taxon>Micrococcales</taxon>
        <taxon>Brevibacteriaceae</taxon>
        <taxon>Brevibacterium</taxon>
    </lineage>
</organism>
<evidence type="ECO:0000313" key="2">
    <source>
        <dbReference type="EMBL" id="NJC57201.1"/>
    </source>
</evidence>
<dbReference type="RefSeq" id="WP_167950949.1">
    <property type="nucleotide sequence ID" value="NZ_BAAAPQ010000003.1"/>
</dbReference>
<feature type="region of interest" description="Disordered" evidence="1">
    <location>
        <begin position="271"/>
        <end position="301"/>
    </location>
</feature>
<dbReference type="Pfam" id="PF12502">
    <property type="entry name" value="DUF3710"/>
    <property type="match status" value="1"/>
</dbReference>
<feature type="region of interest" description="Disordered" evidence="1">
    <location>
        <begin position="1"/>
        <end position="104"/>
    </location>
</feature>
<dbReference type="EMBL" id="JAATJN010000001">
    <property type="protein sequence ID" value="NJC57201.1"/>
    <property type="molecule type" value="Genomic_DNA"/>
</dbReference>
<comment type="caution">
    <text evidence="2">The sequence shown here is derived from an EMBL/GenBank/DDBJ whole genome shotgun (WGS) entry which is preliminary data.</text>
</comment>
<evidence type="ECO:0000313" key="3">
    <source>
        <dbReference type="Proteomes" id="UP000576792"/>
    </source>
</evidence>
<name>A0A846S554_9MICO</name>
<gene>
    <name evidence="2" type="ORF">BKA07_002236</name>
</gene>
<reference evidence="2 3" key="1">
    <citation type="submission" date="2020-03" db="EMBL/GenBank/DDBJ databases">
        <title>Sequencing the genomes of 1000 actinobacteria strains.</title>
        <authorList>
            <person name="Klenk H.-P."/>
        </authorList>
    </citation>
    <scope>NUCLEOTIDE SEQUENCE [LARGE SCALE GENOMIC DNA]</scope>
    <source>
        <strain evidence="2 3">DSM 18964</strain>
    </source>
</reference>
<feature type="compositionally biased region" description="Basic and acidic residues" evidence="1">
    <location>
        <begin position="13"/>
        <end position="22"/>
    </location>
</feature>
<evidence type="ECO:0008006" key="4">
    <source>
        <dbReference type="Google" id="ProtNLM"/>
    </source>
</evidence>
<sequence>MGLFSRFSKKSSAKTDDSIDESHETDDDVTAEGNLAAEDLASDEDSDGTEASEAEETDADVESDTDTDNESDAETEEADAEELAEEALLEKSAPYDRADKGPFDAAEDYPEINRLDLGALKVPVVDGMQVRLDTDDDSQRVLAVTLIHEGGGIQLQAFATPRSEGLWNTVRNQLTSSVASQGGESDERHTSLGTELAVEVPAKTEDGRPGKRAMRFAGVDGPRWFVRAVFSGKAVTDEEIRSELSALFRGVVVDRGQEAMAPRELIVLTAPQVDGDTGESDEKGKDELNPFERGPEITEVR</sequence>
<accession>A0A846S554</accession>
<protein>
    <recommendedName>
        <fullName evidence="4">DUF3710 domain-containing protein</fullName>
    </recommendedName>
</protein>
<keyword evidence="3" id="KW-1185">Reference proteome</keyword>
<dbReference type="Proteomes" id="UP000576792">
    <property type="component" value="Unassembled WGS sequence"/>
</dbReference>